<evidence type="ECO:0000313" key="1">
    <source>
        <dbReference type="EMBL" id="NEX19391.1"/>
    </source>
</evidence>
<sequence length="48" mass="5430">MPPTLLAMRRWRLARKRIQIDDAQDSGIGRPRLIDELMAAKAKGATIQ</sequence>
<accession>A0A6P1DR28</accession>
<dbReference type="RefSeq" id="WP_164652288.1">
    <property type="nucleotide sequence ID" value="NZ_JAAIJR010000008.1"/>
</dbReference>
<reference evidence="1 2" key="2">
    <citation type="submission" date="2020-02" db="EMBL/GenBank/DDBJ databases">
        <title>Genome sequences of Thiorhodococcus mannitoliphagus and Thiorhodococcus minor, purple sulfur photosynthetic bacteria in the gammaproteobacterial family, Chromatiaceae.</title>
        <authorList>
            <person name="Aviles F.A."/>
            <person name="Meyer T.E."/>
            <person name="Kyndt J.A."/>
        </authorList>
    </citation>
    <scope>NUCLEOTIDE SEQUENCE [LARGE SCALE GENOMIC DNA]</scope>
    <source>
        <strain evidence="1 2">DSM 18266</strain>
    </source>
</reference>
<comment type="caution">
    <text evidence="1">The sequence shown here is derived from an EMBL/GenBank/DDBJ whole genome shotgun (WGS) entry which is preliminary data.</text>
</comment>
<proteinExistence type="predicted"/>
<dbReference type="AlphaFoldDB" id="A0A6P1DR28"/>
<evidence type="ECO:0000313" key="2">
    <source>
        <dbReference type="Proteomes" id="UP000471640"/>
    </source>
</evidence>
<protein>
    <submittedName>
        <fullName evidence="1">Uncharacterized protein</fullName>
    </submittedName>
</protein>
<keyword evidence="2" id="KW-1185">Reference proteome</keyword>
<reference evidence="2" key="1">
    <citation type="journal article" date="2020" name="Microbiol. Resour. Announc.">
        <title>Draft Genome Sequences of Thiorhodococcus mannitoliphagus and Thiorhodococcus minor, Purple Sulfur Photosynthetic Bacteria in the Gammaproteobacterial Family Chromatiaceae.</title>
        <authorList>
            <person name="Aviles F.A."/>
            <person name="Meyer T.E."/>
            <person name="Kyndt J.A."/>
        </authorList>
    </citation>
    <scope>NUCLEOTIDE SEQUENCE [LARGE SCALE GENOMIC DNA]</scope>
    <source>
        <strain evidence="2">DSM 18266</strain>
    </source>
</reference>
<gene>
    <name evidence="1" type="ORF">G3480_03515</name>
</gene>
<organism evidence="1 2">
    <name type="scientific">Thiorhodococcus mannitoliphagus</name>
    <dbReference type="NCBI Taxonomy" id="329406"/>
    <lineage>
        <taxon>Bacteria</taxon>
        <taxon>Pseudomonadati</taxon>
        <taxon>Pseudomonadota</taxon>
        <taxon>Gammaproteobacteria</taxon>
        <taxon>Chromatiales</taxon>
        <taxon>Chromatiaceae</taxon>
        <taxon>Thiorhodococcus</taxon>
    </lineage>
</organism>
<dbReference type="Proteomes" id="UP000471640">
    <property type="component" value="Unassembled WGS sequence"/>
</dbReference>
<name>A0A6P1DR28_9GAMM</name>
<dbReference type="EMBL" id="JAAIJR010000008">
    <property type="protein sequence ID" value="NEX19391.1"/>
    <property type="molecule type" value="Genomic_DNA"/>
</dbReference>